<comment type="caution">
    <text evidence="1">The sequence shown here is derived from an EMBL/GenBank/DDBJ whole genome shotgun (WGS) entry which is preliminary data.</text>
</comment>
<evidence type="ECO:0000313" key="2">
    <source>
        <dbReference type="Proteomes" id="UP000192610"/>
    </source>
</evidence>
<name>A0A1V9EF77_9BACT</name>
<dbReference type="OrthoDB" id="9783680at2"/>
<gene>
    <name evidence="1" type="ORF">A4H97_10450</name>
</gene>
<organism evidence="1 2">
    <name type="scientific">Niastella yeongjuensis</name>
    <dbReference type="NCBI Taxonomy" id="354355"/>
    <lineage>
        <taxon>Bacteria</taxon>
        <taxon>Pseudomonadati</taxon>
        <taxon>Bacteroidota</taxon>
        <taxon>Chitinophagia</taxon>
        <taxon>Chitinophagales</taxon>
        <taxon>Chitinophagaceae</taxon>
        <taxon>Niastella</taxon>
    </lineage>
</organism>
<dbReference type="STRING" id="354355.SAMN05660816_06010"/>
<keyword evidence="2" id="KW-1185">Reference proteome</keyword>
<evidence type="ECO:0000313" key="1">
    <source>
        <dbReference type="EMBL" id="OQP44773.1"/>
    </source>
</evidence>
<dbReference type="RefSeq" id="WP_081202950.1">
    <property type="nucleotide sequence ID" value="NZ_FOCZ01000016.1"/>
</dbReference>
<sequence>MLQNRVNPLGEIISTKARGAWMGNRGLLHNDKQEIVRPFRLPAWITCVLAFKNRKRIVMSPGLYTELFFLDEATAFSAGHRPCKECRRNDHLRFKKYWLLGNPGYDFNEKTSITEIDKIIHRERLGVNNTKVTFLAEISELPDGTFILLDEKPFLIKGDWLYAWTPAGYDTGIIKPGKLEVTVLTPASIVSAFKAGYLPQMAV</sequence>
<proteinExistence type="predicted"/>
<dbReference type="EMBL" id="LVXG01000034">
    <property type="protein sequence ID" value="OQP44773.1"/>
    <property type="molecule type" value="Genomic_DNA"/>
</dbReference>
<dbReference type="Proteomes" id="UP000192610">
    <property type="component" value="Unassembled WGS sequence"/>
</dbReference>
<accession>A0A1V9EF77</accession>
<protein>
    <submittedName>
        <fullName evidence="1">Uncharacterized protein</fullName>
    </submittedName>
</protein>
<dbReference type="AlphaFoldDB" id="A0A1V9EF77"/>
<reference evidence="2" key="1">
    <citation type="submission" date="2016-04" db="EMBL/GenBank/DDBJ databases">
        <authorList>
            <person name="Chen L."/>
            <person name="Zhuang W."/>
            <person name="Wang G."/>
        </authorList>
    </citation>
    <scope>NUCLEOTIDE SEQUENCE [LARGE SCALE GENOMIC DNA]</scope>
    <source>
        <strain evidence="2">17621</strain>
    </source>
</reference>